<dbReference type="RefSeq" id="WP_120584980.1">
    <property type="nucleotide sequence ID" value="NZ_RAWI01000172.1"/>
</dbReference>
<dbReference type="InterPro" id="IPR027417">
    <property type="entry name" value="P-loop_NTPase"/>
</dbReference>
<dbReference type="Pfam" id="PF13304">
    <property type="entry name" value="AAA_21"/>
    <property type="match status" value="2"/>
</dbReference>
<gene>
    <name evidence="2" type="ORF">D7Y13_21820</name>
</gene>
<feature type="domain" description="ATPase AAA-type core" evidence="1">
    <location>
        <begin position="40"/>
        <end position="129"/>
    </location>
</feature>
<dbReference type="PANTHER" id="PTHR32182">
    <property type="entry name" value="DNA REPLICATION AND REPAIR PROTEIN RECF"/>
    <property type="match status" value="1"/>
</dbReference>
<dbReference type="InterPro" id="IPR003959">
    <property type="entry name" value="ATPase_AAA_core"/>
</dbReference>
<evidence type="ECO:0000259" key="1">
    <source>
        <dbReference type="Pfam" id="PF13304"/>
    </source>
</evidence>
<dbReference type="SUPFAM" id="SSF52540">
    <property type="entry name" value="P-loop containing nucleoside triphosphate hydrolases"/>
    <property type="match status" value="1"/>
</dbReference>
<proteinExistence type="predicted"/>
<protein>
    <submittedName>
        <fullName evidence="2">Chromosome segregation protein SMC</fullName>
    </submittedName>
</protein>
<dbReference type="PIRSF" id="PIRSF029347">
    <property type="entry name" value="RecF"/>
    <property type="match status" value="1"/>
</dbReference>
<evidence type="ECO:0000313" key="2">
    <source>
        <dbReference type="EMBL" id="RKI05752.1"/>
    </source>
</evidence>
<dbReference type="InterPro" id="IPR014555">
    <property type="entry name" value="RecF-like"/>
</dbReference>
<sequence length="418" mass="45654">MRKRQAVSKEKKVGPGDHIARITVERFKSLEKVTVDFGSVNVFIGANGAGKSNLLEAIGLIGAAASGRVDDQALLRRGVRPGVPRLYRSSFPGKHHGGISIEVEAQSKAAYKSSISNRSNPPKPYWSFSHETLRDEKKSVASRGPNGARLVGKSLRLETHGSVAAVARANQATPKAVRDFLQTLDDYAIFAPVTPVLRGIAPDSAPRSPVGLYGGQLPEALSTLLGVGGKKKFYKIKQAALQFIDWAKDFRVAEPSRAFISPSVPTMREVVSFNDRYMRDGGDTLSGYDASEGALYILFALVLAMHPQSPRCFALDNFDQALNPAAARDLAKSFTEFVLLSERQAFLTTHNPLVLDGLPLDDSRVRLFSVQRDQKGHTKISRIEVQDIFSLKKKHGDDAISRLWVGGRLGGMPRVRPI</sequence>
<name>A0ABX9QFG8_9BACT</name>
<comment type="caution">
    <text evidence="2">The sequence shown here is derived from an EMBL/GenBank/DDBJ whole genome shotgun (WGS) entry which is preliminary data.</text>
</comment>
<organism evidence="2 3">
    <name type="scientific">Corallococcus praedator</name>
    <dbReference type="NCBI Taxonomy" id="2316724"/>
    <lineage>
        <taxon>Bacteria</taxon>
        <taxon>Pseudomonadati</taxon>
        <taxon>Myxococcota</taxon>
        <taxon>Myxococcia</taxon>
        <taxon>Myxococcales</taxon>
        <taxon>Cystobacterineae</taxon>
        <taxon>Myxococcaceae</taxon>
        <taxon>Corallococcus</taxon>
    </lineage>
</organism>
<keyword evidence="3" id="KW-1185">Reference proteome</keyword>
<dbReference type="Gene3D" id="3.40.50.300">
    <property type="entry name" value="P-loop containing nucleotide triphosphate hydrolases"/>
    <property type="match status" value="2"/>
</dbReference>
<dbReference type="Proteomes" id="UP000278907">
    <property type="component" value="Unassembled WGS sequence"/>
</dbReference>
<accession>A0ABX9QFG8</accession>
<dbReference type="PANTHER" id="PTHR32182:SF22">
    <property type="entry name" value="ATP-DEPENDENT ENDONUCLEASE, OLD FAMILY-RELATED"/>
    <property type="match status" value="1"/>
</dbReference>
<reference evidence="2 3" key="1">
    <citation type="submission" date="2018-09" db="EMBL/GenBank/DDBJ databases">
        <authorList>
            <person name="Livingstone P.G."/>
            <person name="Whitworth D.E."/>
        </authorList>
    </citation>
    <scope>NUCLEOTIDE SEQUENCE [LARGE SCALE GENOMIC DNA]</scope>
    <source>
        <strain evidence="2 3">CA031B</strain>
    </source>
</reference>
<dbReference type="EMBL" id="RAWI01000172">
    <property type="protein sequence ID" value="RKI05752.1"/>
    <property type="molecule type" value="Genomic_DNA"/>
</dbReference>
<feature type="domain" description="ATPase AAA-type core" evidence="1">
    <location>
        <begin position="278"/>
        <end position="356"/>
    </location>
</feature>
<evidence type="ECO:0000313" key="3">
    <source>
        <dbReference type="Proteomes" id="UP000278907"/>
    </source>
</evidence>